<dbReference type="OrthoDB" id="6105938at2759"/>
<dbReference type="InterPro" id="IPR036236">
    <property type="entry name" value="Znf_C2H2_sf"/>
</dbReference>
<dbReference type="AlphaFoldDB" id="A0A2T4B650"/>
<dbReference type="InterPro" id="IPR013087">
    <property type="entry name" value="Znf_C2H2_type"/>
</dbReference>
<sequence length="197" mass="23205">MLDLICHLCDDYYYSVEFDTDEELDEHLEAEHNWCPFCCHDYDTPAELLNHQIDKHNLCWICREYFDSRSNLRHHNLIHTARLIECPGCPRKFPTESAMVLHLEVGRCQSGLSCDDIDRFACDCRQSPKFLVNGDELRYICPTCEGTFKFMSGLLQHAESERCDENLDERYSPLAIFLRYLKSRITHSDKGYRHTTQ</sequence>
<dbReference type="SMART" id="SM00355">
    <property type="entry name" value="ZnF_C2H2"/>
    <property type="match status" value="5"/>
</dbReference>
<reference evidence="3" key="1">
    <citation type="submission" date="2016-07" db="EMBL/GenBank/DDBJ databases">
        <title>Multiple horizontal gene transfer events from other fungi enriched the ability of initially mycotrophic Trichoderma (Ascomycota) to feed on dead plant biomass.</title>
        <authorList>
            <consortium name="DOE Joint Genome Institute"/>
            <person name="Atanasova L."/>
            <person name="Chenthamara K."/>
            <person name="Zhang J."/>
            <person name="Grujic M."/>
            <person name="Henrissat B."/>
            <person name="Kuo A."/>
            <person name="Aerts A."/>
            <person name="Salamov A."/>
            <person name="Lipzen A."/>
            <person name="Labutti K."/>
            <person name="Barry K."/>
            <person name="Miao Y."/>
            <person name="Rahimi M.J."/>
            <person name="Shen Q."/>
            <person name="Grigoriev I.V."/>
            <person name="Kubicek C.P."/>
            <person name="Druzhinina I.S."/>
        </authorList>
    </citation>
    <scope>NUCLEOTIDE SEQUENCE [LARGE SCALE GENOMIC DNA]</scope>
    <source>
        <strain evidence="3">TUCIM 6016</strain>
    </source>
</reference>
<dbReference type="Gene3D" id="3.30.160.60">
    <property type="entry name" value="Classic Zinc Finger"/>
    <property type="match status" value="1"/>
</dbReference>
<evidence type="ECO:0000313" key="3">
    <source>
        <dbReference type="Proteomes" id="UP000241546"/>
    </source>
</evidence>
<dbReference type="EMBL" id="KZ680216">
    <property type="protein sequence ID" value="PTB64816.1"/>
    <property type="molecule type" value="Genomic_DNA"/>
</dbReference>
<dbReference type="PROSITE" id="PS00028">
    <property type="entry name" value="ZINC_FINGER_C2H2_1"/>
    <property type="match status" value="1"/>
</dbReference>
<dbReference type="Proteomes" id="UP000241546">
    <property type="component" value="Unassembled WGS sequence"/>
</dbReference>
<protein>
    <recommendedName>
        <fullName evidence="1">C2H2-type domain-containing protein</fullName>
    </recommendedName>
</protein>
<organism evidence="2 3">
    <name type="scientific">Trichoderma citrinoviride</name>
    <dbReference type="NCBI Taxonomy" id="58853"/>
    <lineage>
        <taxon>Eukaryota</taxon>
        <taxon>Fungi</taxon>
        <taxon>Dikarya</taxon>
        <taxon>Ascomycota</taxon>
        <taxon>Pezizomycotina</taxon>
        <taxon>Sordariomycetes</taxon>
        <taxon>Hypocreomycetidae</taxon>
        <taxon>Hypocreales</taxon>
        <taxon>Hypocreaceae</taxon>
        <taxon>Trichoderma</taxon>
    </lineage>
</organism>
<accession>A0A2T4B650</accession>
<name>A0A2T4B650_9HYPO</name>
<evidence type="ECO:0000259" key="1">
    <source>
        <dbReference type="PROSITE" id="PS00028"/>
    </source>
</evidence>
<dbReference type="GeneID" id="36599203"/>
<dbReference type="RefSeq" id="XP_024748136.1">
    <property type="nucleotide sequence ID" value="XM_024891085.1"/>
</dbReference>
<gene>
    <name evidence="2" type="ORF">BBK36DRAFT_1123676</name>
</gene>
<keyword evidence="3" id="KW-1185">Reference proteome</keyword>
<evidence type="ECO:0000313" key="2">
    <source>
        <dbReference type="EMBL" id="PTB64816.1"/>
    </source>
</evidence>
<proteinExistence type="predicted"/>
<feature type="domain" description="C2H2-type" evidence="1">
    <location>
        <begin position="59"/>
        <end position="79"/>
    </location>
</feature>
<dbReference type="SUPFAM" id="SSF57667">
    <property type="entry name" value="beta-beta-alpha zinc fingers"/>
    <property type="match status" value="1"/>
</dbReference>